<name>A0A7R9FTW7_9CRUS</name>
<dbReference type="OrthoDB" id="426882at2759"/>
<feature type="transmembrane region" description="Helical" evidence="1">
    <location>
        <begin position="37"/>
        <end position="57"/>
    </location>
</feature>
<sequence>MQTCNETRRSMEQTVAIGSTPALEWWLVLDVLSAWHAWEWVLAVLIVAITSLLYRILFVPLNRVKHLEDVGFQHLEDVYRGYQGKKKAEMVNDIRRQLEAGDMPPAYPNGWFAIFESDDLPCGEVRSIQALGMNLALF</sequence>
<protein>
    <submittedName>
        <fullName evidence="2">Uncharacterized protein</fullName>
    </submittedName>
</protein>
<evidence type="ECO:0000313" key="2">
    <source>
        <dbReference type="EMBL" id="CAD7254772.1"/>
    </source>
</evidence>
<keyword evidence="1" id="KW-1133">Transmembrane helix</keyword>
<dbReference type="EMBL" id="LR912059">
    <property type="protein sequence ID" value="CAD7254772.1"/>
    <property type="molecule type" value="Genomic_DNA"/>
</dbReference>
<evidence type="ECO:0000313" key="3">
    <source>
        <dbReference type="Proteomes" id="UP000677054"/>
    </source>
</evidence>
<evidence type="ECO:0000256" key="1">
    <source>
        <dbReference type="SAM" id="Phobius"/>
    </source>
</evidence>
<dbReference type="Proteomes" id="UP000677054">
    <property type="component" value="Unassembled WGS sequence"/>
</dbReference>
<keyword evidence="1" id="KW-0812">Transmembrane</keyword>
<dbReference type="EMBL" id="CAJPEV010012541">
    <property type="protein sequence ID" value="CAG0906517.1"/>
    <property type="molecule type" value="Genomic_DNA"/>
</dbReference>
<keyword evidence="3" id="KW-1185">Reference proteome</keyword>
<organism evidence="2">
    <name type="scientific">Darwinula stevensoni</name>
    <dbReference type="NCBI Taxonomy" id="69355"/>
    <lineage>
        <taxon>Eukaryota</taxon>
        <taxon>Metazoa</taxon>
        <taxon>Ecdysozoa</taxon>
        <taxon>Arthropoda</taxon>
        <taxon>Crustacea</taxon>
        <taxon>Oligostraca</taxon>
        <taxon>Ostracoda</taxon>
        <taxon>Podocopa</taxon>
        <taxon>Podocopida</taxon>
        <taxon>Darwinulocopina</taxon>
        <taxon>Darwinuloidea</taxon>
        <taxon>Darwinulidae</taxon>
        <taxon>Darwinula</taxon>
    </lineage>
</organism>
<keyword evidence="1" id="KW-0472">Membrane</keyword>
<proteinExistence type="predicted"/>
<reference evidence="2" key="1">
    <citation type="submission" date="2020-11" db="EMBL/GenBank/DDBJ databases">
        <authorList>
            <person name="Tran Van P."/>
        </authorList>
    </citation>
    <scope>NUCLEOTIDE SEQUENCE</scope>
</reference>
<dbReference type="AlphaFoldDB" id="A0A7R9FTW7"/>
<gene>
    <name evidence="2" type="ORF">DSTB1V02_LOCUS14518</name>
</gene>
<feature type="non-terminal residue" evidence="2">
    <location>
        <position position="1"/>
    </location>
</feature>
<accession>A0A7R9FTW7</accession>